<dbReference type="STRING" id="702745.SAMN05421818_10230"/>
<dbReference type="Gene3D" id="3.10.290.10">
    <property type="entry name" value="RNA-binding S4 domain"/>
    <property type="match status" value="1"/>
</dbReference>
<dbReference type="FunFam" id="3.10.290.10:FF:000003">
    <property type="entry name" value="Pseudouridine synthase"/>
    <property type="match status" value="1"/>
</dbReference>
<feature type="compositionally biased region" description="Basic and acidic residues" evidence="4">
    <location>
        <begin position="69"/>
        <end position="78"/>
    </location>
</feature>
<protein>
    <submittedName>
        <fullName evidence="6">23S rRNA pseudouridine2605 synthase</fullName>
    </submittedName>
</protein>
<dbReference type="PROSITE" id="PS50889">
    <property type="entry name" value="S4"/>
    <property type="match status" value="1"/>
</dbReference>
<evidence type="ECO:0000259" key="5">
    <source>
        <dbReference type="SMART" id="SM00363"/>
    </source>
</evidence>
<dbReference type="Gene3D" id="3.30.70.580">
    <property type="entry name" value="Pseudouridine synthase I, catalytic domain, N-terminal subdomain"/>
    <property type="match status" value="1"/>
</dbReference>
<dbReference type="SUPFAM" id="SSF55120">
    <property type="entry name" value="Pseudouridine synthase"/>
    <property type="match status" value="1"/>
</dbReference>
<evidence type="ECO:0000256" key="2">
    <source>
        <dbReference type="ARBA" id="ARBA00023235"/>
    </source>
</evidence>
<evidence type="ECO:0000256" key="4">
    <source>
        <dbReference type="SAM" id="MobiDB-lite"/>
    </source>
</evidence>
<comment type="similarity">
    <text evidence="1">Belongs to the pseudouridine synthase RsuA family.</text>
</comment>
<dbReference type="CDD" id="cd00165">
    <property type="entry name" value="S4"/>
    <property type="match status" value="1"/>
</dbReference>
<dbReference type="Pfam" id="PF00849">
    <property type="entry name" value="PseudoU_synth_2"/>
    <property type="match status" value="1"/>
</dbReference>
<dbReference type="SMART" id="SM00363">
    <property type="entry name" value="S4"/>
    <property type="match status" value="1"/>
</dbReference>
<feature type="compositionally biased region" description="Basic and acidic residues" evidence="4">
    <location>
        <begin position="88"/>
        <end position="102"/>
    </location>
</feature>
<keyword evidence="2" id="KW-0413">Isomerase</keyword>
<evidence type="ECO:0000256" key="1">
    <source>
        <dbReference type="ARBA" id="ARBA00008348"/>
    </source>
</evidence>
<dbReference type="GO" id="GO:0000455">
    <property type="term" value="P:enzyme-directed rRNA pseudouridine synthesis"/>
    <property type="evidence" value="ECO:0007669"/>
    <property type="project" value="UniProtKB-ARBA"/>
</dbReference>
<dbReference type="InterPro" id="IPR002942">
    <property type="entry name" value="S4_RNA-bd"/>
</dbReference>
<dbReference type="AlphaFoldDB" id="A0A1G8BEH8"/>
<dbReference type="Proteomes" id="UP000243588">
    <property type="component" value="Unassembled WGS sequence"/>
</dbReference>
<sequence length="338" mass="37659">MLIKAENIYLCKNLFDMNNGKSNSRNNNSGRSGSKSGAGKKPFGKSGNGAKKSFSKSGDGAKKSFAKSNDGKSADLKRIQANTTASKSFDKKPKVKSSSKESDEIRLNKYIGNSGVCSRRDADLYIVSGNVKVNGEVVTELGYRVKPSDVVNFDGTVLTPEKKIYVLLNKPKGFSSINEPVISPENILSLIKGASKYPLTPIGRMDKTTMGLMLFTNDSDLIQKLNKTEQRSSKLYHVSLDKNLKYEDLEKIKKGVYIDERRVFAEDVAYVDDQPKTEVGIKLKASNVKLVRAIFESLKYNVIKLDRVMYGGLTKWNLPRGKWRFLTEEEVRNLKNGN</sequence>
<dbReference type="InterPro" id="IPR006145">
    <property type="entry name" value="PsdUridine_synth_RsuA/RluA"/>
</dbReference>
<evidence type="ECO:0000313" key="6">
    <source>
        <dbReference type="EMBL" id="SDH31635.1"/>
    </source>
</evidence>
<dbReference type="SUPFAM" id="SSF55174">
    <property type="entry name" value="Alpha-L RNA-binding motif"/>
    <property type="match status" value="1"/>
</dbReference>
<proteinExistence type="inferred from homology"/>
<dbReference type="InterPro" id="IPR020094">
    <property type="entry name" value="TruA/RsuA/RluB/E/F_N"/>
</dbReference>
<dbReference type="PANTHER" id="PTHR47683">
    <property type="entry name" value="PSEUDOURIDINE SYNTHASE FAMILY PROTEIN-RELATED"/>
    <property type="match status" value="1"/>
</dbReference>
<dbReference type="InterPro" id="IPR036986">
    <property type="entry name" value="S4_RNA-bd_sf"/>
</dbReference>
<feature type="region of interest" description="Disordered" evidence="4">
    <location>
        <begin position="17"/>
        <end position="102"/>
    </location>
</feature>
<feature type="compositionally biased region" description="Low complexity" evidence="4">
    <location>
        <begin position="18"/>
        <end position="45"/>
    </location>
</feature>
<feature type="domain" description="RNA-binding S4" evidence="5">
    <location>
        <begin position="105"/>
        <end position="172"/>
    </location>
</feature>
<evidence type="ECO:0000313" key="7">
    <source>
        <dbReference type="Proteomes" id="UP000243588"/>
    </source>
</evidence>
<gene>
    <name evidence="6" type="ORF">SAMN05421818_10230</name>
</gene>
<dbReference type="InterPro" id="IPR050343">
    <property type="entry name" value="RsuA_PseudoU_synthase"/>
</dbReference>
<dbReference type="InterPro" id="IPR020103">
    <property type="entry name" value="PsdUridine_synth_cat_dom_sf"/>
</dbReference>
<dbReference type="PANTHER" id="PTHR47683:SF2">
    <property type="entry name" value="RNA-BINDING S4 DOMAIN-CONTAINING PROTEIN"/>
    <property type="match status" value="1"/>
</dbReference>
<name>A0A1G8BEH8_9FLAO</name>
<keyword evidence="7" id="KW-1185">Reference proteome</keyword>
<evidence type="ECO:0000256" key="3">
    <source>
        <dbReference type="PROSITE-ProRule" id="PRU00182"/>
    </source>
</evidence>
<dbReference type="GO" id="GO:0120159">
    <property type="term" value="F:rRNA pseudouridine synthase activity"/>
    <property type="evidence" value="ECO:0007669"/>
    <property type="project" value="UniProtKB-ARBA"/>
</dbReference>
<dbReference type="EMBL" id="FNDQ01000002">
    <property type="protein sequence ID" value="SDH31635.1"/>
    <property type="molecule type" value="Genomic_DNA"/>
</dbReference>
<dbReference type="Gene3D" id="3.30.70.1560">
    <property type="entry name" value="Alpha-L RNA-binding motif"/>
    <property type="match status" value="1"/>
</dbReference>
<dbReference type="GO" id="GO:0003723">
    <property type="term" value="F:RNA binding"/>
    <property type="evidence" value="ECO:0007669"/>
    <property type="project" value="UniProtKB-KW"/>
</dbReference>
<dbReference type="InterPro" id="IPR042092">
    <property type="entry name" value="PsdUridine_s_RsuA/RluB/E/F_cat"/>
</dbReference>
<organism evidence="6 7">
    <name type="scientific">Myroides phaeus</name>
    <dbReference type="NCBI Taxonomy" id="702745"/>
    <lineage>
        <taxon>Bacteria</taxon>
        <taxon>Pseudomonadati</taxon>
        <taxon>Bacteroidota</taxon>
        <taxon>Flavobacteriia</taxon>
        <taxon>Flavobacteriales</taxon>
        <taxon>Flavobacteriaceae</taxon>
        <taxon>Myroides</taxon>
    </lineage>
</organism>
<dbReference type="Pfam" id="PF01479">
    <property type="entry name" value="S4"/>
    <property type="match status" value="1"/>
</dbReference>
<accession>A0A1G8BEH8</accession>
<keyword evidence="3" id="KW-0694">RNA-binding</keyword>
<reference evidence="7" key="1">
    <citation type="submission" date="2016-10" db="EMBL/GenBank/DDBJ databases">
        <authorList>
            <person name="Varghese N."/>
            <person name="Submissions S."/>
        </authorList>
    </citation>
    <scope>NUCLEOTIDE SEQUENCE [LARGE SCALE GENOMIC DNA]</scope>
    <source>
        <strain evidence="7">DSM 23313</strain>
    </source>
</reference>